<dbReference type="EMBL" id="CP049866">
    <property type="protein sequence ID" value="QIK74246.1"/>
    <property type="molecule type" value="Genomic_DNA"/>
</dbReference>
<feature type="chain" id="PRO_5026050734" evidence="1">
    <location>
        <begin position="34"/>
        <end position="236"/>
    </location>
</feature>
<dbReference type="InterPro" id="IPR013783">
    <property type="entry name" value="Ig-like_fold"/>
</dbReference>
<dbReference type="KEGG" id="npi:G7071_01120"/>
<dbReference type="Proteomes" id="UP000502035">
    <property type="component" value="Chromosome"/>
</dbReference>
<dbReference type="GO" id="GO:0005975">
    <property type="term" value="P:carbohydrate metabolic process"/>
    <property type="evidence" value="ECO:0007669"/>
    <property type="project" value="UniProtKB-ARBA"/>
</dbReference>
<dbReference type="AlphaFoldDB" id="A0A6G7YC45"/>
<reference evidence="2 3" key="1">
    <citation type="submission" date="2020-03" db="EMBL/GenBank/DDBJ databases">
        <title>Nocardioides sp. nov., isolated from fish.</title>
        <authorList>
            <person name="Hyun D.-W."/>
            <person name="Bae J.-W."/>
        </authorList>
    </citation>
    <scope>NUCLEOTIDE SEQUENCE [LARGE SCALE GENOMIC DNA]</scope>
    <source>
        <strain evidence="2 3">HDW12A</strain>
    </source>
</reference>
<feature type="signal peptide" evidence="1">
    <location>
        <begin position="1"/>
        <end position="33"/>
    </location>
</feature>
<proteinExistence type="predicted"/>
<organism evidence="2 3">
    <name type="scientific">Nocardioides piscis</name>
    <dbReference type="NCBI Taxonomy" id="2714938"/>
    <lineage>
        <taxon>Bacteria</taxon>
        <taxon>Bacillati</taxon>
        <taxon>Actinomycetota</taxon>
        <taxon>Actinomycetes</taxon>
        <taxon>Propionibacteriales</taxon>
        <taxon>Nocardioidaceae</taxon>
        <taxon>Nocardioides</taxon>
    </lineage>
</organism>
<evidence type="ECO:0000256" key="1">
    <source>
        <dbReference type="SAM" id="SignalP"/>
    </source>
</evidence>
<dbReference type="RefSeq" id="WP_166313898.1">
    <property type="nucleotide sequence ID" value="NZ_CP049866.1"/>
</dbReference>
<keyword evidence="1" id="KW-0732">Signal</keyword>
<gene>
    <name evidence="2" type="ORF">G7071_01120</name>
</gene>
<evidence type="ECO:0000313" key="2">
    <source>
        <dbReference type="EMBL" id="QIK74246.1"/>
    </source>
</evidence>
<keyword evidence="3" id="KW-1185">Reference proteome</keyword>
<accession>A0A6G7YC45</accession>
<sequence length="236" mass="24470">MSTTRLKQGAGAGAFVLAAALGLGAAAVVPAQSAVVAAVPTATTTTVTVQDSTVAHGEATRITVSVDSVTNGPKPAGKVELKVDDKSYFADLTNSGKVDFDLPVLDASTTPYPLVATFTPADAAAFSSSTSAPVPVTVSKDGTTSTVTARHNKMKRKIVAKNTVTSDHGQVPVGKVKFVLRRNGIKIAKTVETLNTAGVAKAKFRNVRNRGDYKVVSRYLGSDNFTASKGSFKITR</sequence>
<dbReference type="Gene3D" id="2.60.40.10">
    <property type="entry name" value="Immunoglobulins"/>
    <property type="match status" value="2"/>
</dbReference>
<evidence type="ECO:0000313" key="3">
    <source>
        <dbReference type="Proteomes" id="UP000502035"/>
    </source>
</evidence>
<protein>
    <submittedName>
        <fullName evidence="2">Uncharacterized protein</fullName>
    </submittedName>
</protein>
<name>A0A6G7YC45_9ACTN</name>